<dbReference type="Pfam" id="PF02518">
    <property type="entry name" value="HATPase_c"/>
    <property type="match status" value="1"/>
</dbReference>
<dbReference type="SUPFAM" id="SSF47384">
    <property type="entry name" value="Homodimeric domain of signal transducing histidine kinase"/>
    <property type="match status" value="1"/>
</dbReference>
<proteinExistence type="predicted"/>
<keyword evidence="10" id="KW-0067">ATP-binding</keyword>
<evidence type="ECO:0000256" key="10">
    <source>
        <dbReference type="ARBA" id="ARBA00022840"/>
    </source>
</evidence>
<dbReference type="InterPro" id="IPR004358">
    <property type="entry name" value="Sig_transdc_His_kin-like_C"/>
</dbReference>
<dbReference type="SUPFAM" id="SSF55874">
    <property type="entry name" value="ATPase domain of HSP90 chaperone/DNA topoisomerase II/histidine kinase"/>
    <property type="match status" value="1"/>
</dbReference>
<dbReference type="InterPro" id="IPR005467">
    <property type="entry name" value="His_kinase_dom"/>
</dbReference>
<dbReference type="PANTHER" id="PTHR45528">
    <property type="entry name" value="SENSOR HISTIDINE KINASE CPXA"/>
    <property type="match status" value="1"/>
</dbReference>
<dbReference type="Gene3D" id="6.10.340.10">
    <property type="match status" value="1"/>
</dbReference>
<keyword evidence="4" id="KW-1003">Cell membrane</keyword>
<evidence type="ECO:0000256" key="7">
    <source>
        <dbReference type="ARBA" id="ARBA00022692"/>
    </source>
</evidence>
<dbReference type="AlphaFoldDB" id="A0A8J8MFU1"/>
<evidence type="ECO:0000256" key="1">
    <source>
        <dbReference type="ARBA" id="ARBA00000085"/>
    </source>
</evidence>
<dbReference type="InterPro" id="IPR036890">
    <property type="entry name" value="HATPase_C_sf"/>
</dbReference>
<keyword evidence="9 17" id="KW-0418">Kinase</keyword>
<evidence type="ECO:0000259" key="16">
    <source>
        <dbReference type="PROSITE" id="PS50885"/>
    </source>
</evidence>
<evidence type="ECO:0000256" key="13">
    <source>
        <dbReference type="ARBA" id="ARBA00023136"/>
    </source>
</evidence>
<dbReference type="GO" id="GO:0005524">
    <property type="term" value="F:ATP binding"/>
    <property type="evidence" value="ECO:0007669"/>
    <property type="project" value="UniProtKB-KW"/>
</dbReference>
<dbReference type="RefSeq" id="WP_212696263.1">
    <property type="nucleotide sequence ID" value="NZ_CP058649.1"/>
</dbReference>
<evidence type="ECO:0000256" key="11">
    <source>
        <dbReference type="ARBA" id="ARBA00022989"/>
    </source>
</evidence>
<keyword evidence="6" id="KW-0808">Transferase</keyword>
<accession>A0A8J8MFU1</accession>
<dbReference type="PRINTS" id="PR00344">
    <property type="entry name" value="BCTRLSENSOR"/>
</dbReference>
<comment type="catalytic activity">
    <reaction evidence="1">
        <text>ATP + protein L-histidine = ADP + protein N-phospho-L-histidine.</text>
        <dbReference type="EC" id="2.7.13.3"/>
    </reaction>
</comment>
<organism evidence="17 18">
    <name type="scientific">Vallitalea pronyensis</name>
    <dbReference type="NCBI Taxonomy" id="1348613"/>
    <lineage>
        <taxon>Bacteria</taxon>
        <taxon>Bacillati</taxon>
        <taxon>Bacillota</taxon>
        <taxon>Clostridia</taxon>
        <taxon>Lachnospirales</taxon>
        <taxon>Vallitaleaceae</taxon>
        <taxon>Vallitalea</taxon>
    </lineage>
</organism>
<dbReference type="Proteomes" id="UP000683246">
    <property type="component" value="Chromosome"/>
</dbReference>
<dbReference type="Gene3D" id="1.10.287.130">
    <property type="match status" value="1"/>
</dbReference>
<dbReference type="CDD" id="cd00082">
    <property type="entry name" value="HisKA"/>
    <property type="match status" value="1"/>
</dbReference>
<reference evidence="17" key="1">
    <citation type="submission" date="2020-07" db="EMBL/GenBank/DDBJ databases">
        <title>Vallitalea pronyensis genome.</title>
        <authorList>
            <person name="Postec A."/>
        </authorList>
    </citation>
    <scope>NUCLEOTIDE SEQUENCE</scope>
    <source>
        <strain evidence="17">FatNI3</strain>
    </source>
</reference>
<keyword evidence="18" id="KW-1185">Reference proteome</keyword>
<evidence type="ECO:0000256" key="4">
    <source>
        <dbReference type="ARBA" id="ARBA00022475"/>
    </source>
</evidence>
<keyword evidence="13 14" id="KW-0472">Membrane</keyword>
<dbReference type="KEGG" id="vpy:HZI73_00100"/>
<keyword evidence="8" id="KW-0547">Nucleotide-binding</keyword>
<protein>
    <recommendedName>
        <fullName evidence="3">histidine kinase</fullName>
        <ecNumber evidence="3">2.7.13.3</ecNumber>
    </recommendedName>
</protein>
<evidence type="ECO:0000256" key="6">
    <source>
        <dbReference type="ARBA" id="ARBA00022679"/>
    </source>
</evidence>
<comment type="subcellular location">
    <subcellularLocation>
        <location evidence="2">Cell membrane</location>
        <topology evidence="2">Multi-pass membrane protein</topology>
    </subcellularLocation>
</comment>
<name>A0A8J8MFU1_9FIRM</name>
<dbReference type="PROSITE" id="PS50109">
    <property type="entry name" value="HIS_KIN"/>
    <property type="match status" value="1"/>
</dbReference>
<feature type="transmembrane region" description="Helical" evidence="14">
    <location>
        <begin position="6"/>
        <end position="25"/>
    </location>
</feature>
<evidence type="ECO:0000256" key="14">
    <source>
        <dbReference type="SAM" id="Phobius"/>
    </source>
</evidence>
<evidence type="ECO:0000256" key="12">
    <source>
        <dbReference type="ARBA" id="ARBA00023012"/>
    </source>
</evidence>
<evidence type="ECO:0000259" key="15">
    <source>
        <dbReference type="PROSITE" id="PS50109"/>
    </source>
</evidence>
<dbReference type="Pfam" id="PF00512">
    <property type="entry name" value="HisKA"/>
    <property type="match status" value="1"/>
</dbReference>
<dbReference type="GO" id="GO:0000155">
    <property type="term" value="F:phosphorelay sensor kinase activity"/>
    <property type="evidence" value="ECO:0007669"/>
    <property type="project" value="InterPro"/>
</dbReference>
<feature type="domain" description="HAMP" evidence="16">
    <location>
        <begin position="119"/>
        <end position="171"/>
    </location>
</feature>
<dbReference type="EC" id="2.7.13.3" evidence="3"/>
<dbReference type="InterPro" id="IPR050398">
    <property type="entry name" value="HssS/ArlS-like"/>
</dbReference>
<evidence type="ECO:0000313" key="18">
    <source>
        <dbReference type="Proteomes" id="UP000683246"/>
    </source>
</evidence>
<keyword evidence="12" id="KW-0902">Two-component regulatory system</keyword>
<dbReference type="PROSITE" id="PS50885">
    <property type="entry name" value="HAMP"/>
    <property type="match status" value="1"/>
</dbReference>
<dbReference type="InterPro" id="IPR003594">
    <property type="entry name" value="HATPase_dom"/>
</dbReference>
<evidence type="ECO:0000256" key="9">
    <source>
        <dbReference type="ARBA" id="ARBA00022777"/>
    </source>
</evidence>
<evidence type="ECO:0000256" key="5">
    <source>
        <dbReference type="ARBA" id="ARBA00022553"/>
    </source>
</evidence>
<evidence type="ECO:0000256" key="2">
    <source>
        <dbReference type="ARBA" id="ARBA00004651"/>
    </source>
</evidence>
<dbReference type="EMBL" id="CP058649">
    <property type="protein sequence ID" value="QUI20805.1"/>
    <property type="molecule type" value="Genomic_DNA"/>
</dbReference>
<dbReference type="Gene3D" id="3.30.565.10">
    <property type="entry name" value="Histidine kinase-like ATPase, C-terminal domain"/>
    <property type="match status" value="1"/>
</dbReference>
<dbReference type="SMART" id="SM00388">
    <property type="entry name" value="HisKA"/>
    <property type="match status" value="1"/>
</dbReference>
<dbReference type="InterPro" id="IPR036097">
    <property type="entry name" value="HisK_dim/P_sf"/>
</dbReference>
<dbReference type="GO" id="GO:0005886">
    <property type="term" value="C:plasma membrane"/>
    <property type="evidence" value="ECO:0007669"/>
    <property type="project" value="UniProtKB-SubCell"/>
</dbReference>
<keyword evidence="7 14" id="KW-0812">Transmembrane</keyword>
<sequence>MTYKIRTVFFICMGIIIALALFFMMTVNKQFSHKRVEEQAGYVQVMINEIKHITKDIEMSEHNQEAIEQLNQIVDHHVMEALTESTDIEKMGNTANRYILAAMCIVLIFLMLIFIYLHQRLLKPFANLEDFAKRIAEGRFDRSLEMQRKNIFGAFTKAFDMMRNELKMSREREEASIDAKKTLIATLSHDIKTPVASIRAYAEGLTGGVHITEERKEKYLHVIIKKADEITTLTDDLFLHAISDMDKLAFDIQTYHGKEILEEILLPLYIQYDGRLKVMGALPEVDIVTDKMRLAQIFNNILANSAKYAKDSDLYISFLEKESYLECIFRDEGEGVLPEDMPFLFDKFYRGKQIDALNIPGTGLGLYIVNYIMEKTDGYVRCRNQDGFEVTIGIKCLRKI</sequence>
<gene>
    <name evidence="17" type="ORF">HZI73_00100</name>
</gene>
<dbReference type="InterPro" id="IPR003661">
    <property type="entry name" value="HisK_dim/P_dom"/>
</dbReference>
<feature type="domain" description="Histidine kinase" evidence="15">
    <location>
        <begin position="186"/>
        <end position="398"/>
    </location>
</feature>
<dbReference type="CDD" id="cd06225">
    <property type="entry name" value="HAMP"/>
    <property type="match status" value="1"/>
</dbReference>
<feature type="transmembrane region" description="Helical" evidence="14">
    <location>
        <begin position="98"/>
        <end position="117"/>
    </location>
</feature>
<keyword evidence="11 14" id="KW-1133">Transmembrane helix</keyword>
<evidence type="ECO:0000256" key="8">
    <source>
        <dbReference type="ARBA" id="ARBA00022741"/>
    </source>
</evidence>
<dbReference type="PANTHER" id="PTHR45528:SF1">
    <property type="entry name" value="SENSOR HISTIDINE KINASE CPXA"/>
    <property type="match status" value="1"/>
</dbReference>
<evidence type="ECO:0000256" key="3">
    <source>
        <dbReference type="ARBA" id="ARBA00012438"/>
    </source>
</evidence>
<dbReference type="SMART" id="SM00387">
    <property type="entry name" value="HATPase_c"/>
    <property type="match status" value="1"/>
</dbReference>
<keyword evidence="5" id="KW-0597">Phosphoprotein</keyword>
<dbReference type="InterPro" id="IPR003660">
    <property type="entry name" value="HAMP_dom"/>
</dbReference>
<evidence type="ECO:0000313" key="17">
    <source>
        <dbReference type="EMBL" id="QUI20805.1"/>
    </source>
</evidence>
<dbReference type="SUPFAM" id="SSF158472">
    <property type="entry name" value="HAMP domain-like"/>
    <property type="match status" value="1"/>
</dbReference>